<feature type="region of interest" description="Disordered" evidence="1">
    <location>
        <begin position="231"/>
        <end position="266"/>
    </location>
</feature>
<accession>A0AA38VQD5</accession>
<feature type="compositionally biased region" description="Low complexity" evidence="1">
    <location>
        <begin position="292"/>
        <end position="333"/>
    </location>
</feature>
<reference evidence="2" key="1">
    <citation type="submission" date="2022-07" db="EMBL/GenBank/DDBJ databases">
        <title>Fungi with potential for degradation of polypropylene.</title>
        <authorList>
            <person name="Gostincar C."/>
        </authorList>
    </citation>
    <scope>NUCLEOTIDE SEQUENCE</scope>
    <source>
        <strain evidence="2">EXF-13287</strain>
    </source>
</reference>
<evidence type="ECO:0000313" key="2">
    <source>
        <dbReference type="EMBL" id="KAJ9157161.1"/>
    </source>
</evidence>
<proteinExistence type="predicted"/>
<protein>
    <submittedName>
        <fullName evidence="2">Uncharacterized protein</fullName>
    </submittedName>
</protein>
<evidence type="ECO:0000256" key="1">
    <source>
        <dbReference type="SAM" id="MobiDB-lite"/>
    </source>
</evidence>
<feature type="compositionally biased region" description="Low complexity" evidence="1">
    <location>
        <begin position="379"/>
        <end position="396"/>
    </location>
</feature>
<gene>
    <name evidence="2" type="ORF">NKR19_g3782</name>
</gene>
<keyword evidence="3" id="KW-1185">Reference proteome</keyword>
<organism evidence="2 3">
    <name type="scientific">Coniochaeta hoffmannii</name>
    <dbReference type="NCBI Taxonomy" id="91930"/>
    <lineage>
        <taxon>Eukaryota</taxon>
        <taxon>Fungi</taxon>
        <taxon>Dikarya</taxon>
        <taxon>Ascomycota</taxon>
        <taxon>Pezizomycotina</taxon>
        <taxon>Sordariomycetes</taxon>
        <taxon>Sordariomycetidae</taxon>
        <taxon>Coniochaetales</taxon>
        <taxon>Coniochaetaceae</taxon>
        <taxon>Coniochaeta</taxon>
    </lineage>
</organism>
<comment type="caution">
    <text evidence="2">The sequence shown here is derived from an EMBL/GenBank/DDBJ whole genome shotgun (WGS) entry which is preliminary data.</text>
</comment>
<dbReference type="AlphaFoldDB" id="A0AA38VQD5"/>
<feature type="region of interest" description="Disordered" evidence="1">
    <location>
        <begin position="379"/>
        <end position="411"/>
    </location>
</feature>
<name>A0AA38VQD5_9PEZI</name>
<feature type="region of interest" description="Disordered" evidence="1">
    <location>
        <begin position="287"/>
        <end position="333"/>
    </location>
</feature>
<sequence length="411" mass="42235">MTDSEVESDPSQQRKRIAVAVSSSEAAFRNDANEFSYGVQDAKHTRNLVTHGVPYTPTHDLPPVPSHEILGNYRSGSAYGYAAKSFYSEVPAYSMNYVEELPDYSAPQPVLSQDMVSYPSWTSRADYGYGGATANLVHRPAPSVAVDSNFSLSSMAAHLPGASLGSAGRVLPAPSSRSLSYANSQSYKALPPTGGHDSSPVDAAIVLADMASASSNYGSSFDASGLSYNSSTTSLQTHNTQGSRTNSETYSPDTDSIFTEHEHSLRSQGSAVDLHAYTYGGADSGGSSFRRGSAPSGAPAPASGSHGASSANGISTSKGSTSSSGGSSTGGVATSCSHHQTFMIGTIHDSSSSAHHHHHVPLAATAAVPGATAVAGYLPESSGASSSHSNPAISNGRVHGDTRRAAVGGRR</sequence>
<dbReference type="EMBL" id="JANBVN010000044">
    <property type="protein sequence ID" value="KAJ9157161.1"/>
    <property type="molecule type" value="Genomic_DNA"/>
</dbReference>
<evidence type="ECO:0000313" key="3">
    <source>
        <dbReference type="Proteomes" id="UP001174691"/>
    </source>
</evidence>
<dbReference type="Proteomes" id="UP001174691">
    <property type="component" value="Unassembled WGS sequence"/>
</dbReference>
<feature type="compositionally biased region" description="Polar residues" evidence="1">
    <location>
        <begin position="231"/>
        <end position="257"/>
    </location>
</feature>